<dbReference type="InterPro" id="IPR013083">
    <property type="entry name" value="Znf_RING/FYVE/PHD"/>
</dbReference>
<dbReference type="InterPro" id="IPR001841">
    <property type="entry name" value="Znf_RING"/>
</dbReference>
<sequence length="190" mass="22548">MCEICSICHDNVIENEINHIELPCKHSFHFDCIENYCHSIQSFYIECPYCRAKCYINEKKEIIDKINKLNTELDSLLLINKNIGNHLKPLSHDKLFYETKTNVFFADIDNILFDENGSVKGCKYSQKDRCILIFMLRKSKKNEIKIIENTNKVCFTFFDACITDRYINFNILLDFAKEIKLYRQQFAEKI</sequence>
<dbReference type="EMBL" id="MN739882">
    <property type="protein sequence ID" value="QHT75796.1"/>
    <property type="molecule type" value="Genomic_DNA"/>
</dbReference>
<name>A0A6C0H6F0_9ZZZZ</name>
<evidence type="ECO:0000259" key="1">
    <source>
        <dbReference type="PROSITE" id="PS50089"/>
    </source>
</evidence>
<dbReference type="Pfam" id="PF13639">
    <property type="entry name" value="zf-RING_2"/>
    <property type="match status" value="1"/>
</dbReference>
<dbReference type="SUPFAM" id="SSF57850">
    <property type="entry name" value="RING/U-box"/>
    <property type="match status" value="1"/>
</dbReference>
<dbReference type="Gene3D" id="3.30.40.10">
    <property type="entry name" value="Zinc/RING finger domain, C3HC4 (zinc finger)"/>
    <property type="match status" value="1"/>
</dbReference>
<evidence type="ECO:0000313" key="2">
    <source>
        <dbReference type="EMBL" id="QHT75796.1"/>
    </source>
</evidence>
<proteinExistence type="predicted"/>
<dbReference type="AlphaFoldDB" id="A0A6C0H6F0"/>
<dbReference type="CDD" id="cd16448">
    <property type="entry name" value="RING-H2"/>
    <property type="match status" value="1"/>
</dbReference>
<dbReference type="SMART" id="SM00184">
    <property type="entry name" value="RING"/>
    <property type="match status" value="1"/>
</dbReference>
<feature type="domain" description="RING-type" evidence="1">
    <location>
        <begin position="5"/>
        <end position="51"/>
    </location>
</feature>
<organism evidence="2">
    <name type="scientific">viral metagenome</name>
    <dbReference type="NCBI Taxonomy" id="1070528"/>
    <lineage>
        <taxon>unclassified sequences</taxon>
        <taxon>metagenomes</taxon>
        <taxon>organismal metagenomes</taxon>
    </lineage>
</organism>
<accession>A0A6C0H6F0</accession>
<protein>
    <recommendedName>
        <fullName evidence="1">RING-type domain-containing protein</fullName>
    </recommendedName>
</protein>
<dbReference type="PROSITE" id="PS50089">
    <property type="entry name" value="ZF_RING_2"/>
    <property type="match status" value="1"/>
</dbReference>
<reference evidence="2" key="1">
    <citation type="journal article" date="2020" name="Nature">
        <title>Giant virus diversity and host interactions through global metagenomics.</title>
        <authorList>
            <person name="Schulz F."/>
            <person name="Roux S."/>
            <person name="Paez-Espino D."/>
            <person name="Jungbluth S."/>
            <person name="Walsh D.A."/>
            <person name="Denef V.J."/>
            <person name="McMahon K.D."/>
            <person name="Konstantinidis K.T."/>
            <person name="Eloe-Fadrosh E.A."/>
            <person name="Kyrpides N.C."/>
            <person name="Woyke T."/>
        </authorList>
    </citation>
    <scope>NUCLEOTIDE SEQUENCE</scope>
    <source>
        <strain evidence="2">GVMAG-M-3300023179-71</strain>
    </source>
</reference>